<protein>
    <submittedName>
        <fullName evidence="2">Lipoprotein</fullName>
    </submittedName>
</protein>
<gene>
    <name evidence="2" type="ORF">PBLR_12574</name>
</gene>
<dbReference type="EMBL" id="LS992241">
    <property type="protein sequence ID" value="SYX84152.1"/>
    <property type="molecule type" value="Genomic_DNA"/>
</dbReference>
<dbReference type="RefSeq" id="WP_138186125.1">
    <property type="nucleotide sequence ID" value="NZ_LS992241.1"/>
</dbReference>
<proteinExistence type="predicted"/>
<evidence type="ECO:0000313" key="3">
    <source>
        <dbReference type="Proteomes" id="UP000304148"/>
    </source>
</evidence>
<accession>A0A383RC24</accession>
<reference evidence="3" key="1">
    <citation type="submission" date="2018-08" db="EMBL/GenBank/DDBJ databases">
        <authorList>
            <person name="Chevrot R."/>
        </authorList>
    </citation>
    <scope>NUCLEOTIDE SEQUENCE [LARGE SCALE GENOMIC DNA]</scope>
</reference>
<evidence type="ECO:0000313" key="2">
    <source>
        <dbReference type="EMBL" id="SYX84152.1"/>
    </source>
</evidence>
<keyword evidence="1" id="KW-1133">Transmembrane helix</keyword>
<keyword evidence="2" id="KW-0449">Lipoprotein</keyword>
<dbReference type="AlphaFoldDB" id="A0A383RC24"/>
<name>A0A383RC24_PAEAL</name>
<feature type="transmembrane region" description="Helical" evidence="1">
    <location>
        <begin position="12"/>
        <end position="29"/>
    </location>
</feature>
<keyword evidence="1" id="KW-0472">Membrane</keyword>
<keyword evidence="1" id="KW-0812">Transmembrane</keyword>
<dbReference type="Proteomes" id="UP000304148">
    <property type="component" value="Chromosome"/>
</dbReference>
<sequence>MTEERTKKKSSLKYVVIGVLLIILAVTNPNKDDFTDYVSKKADANHFVASVAFKLLGMERDNYIFFSKFSFYNVNGDKVIVYGLLNGVFFSL</sequence>
<evidence type="ECO:0000256" key="1">
    <source>
        <dbReference type="SAM" id="Phobius"/>
    </source>
</evidence>
<organism evidence="2 3">
    <name type="scientific">Paenibacillus alvei</name>
    <name type="common">Bacillus alvei</name>
    <dbReference type="NCBI Taxonomy" id="44250"/>
    <lineage>
        <taxon>Bacteria</taxon>
        <taxon>Bacillati</taxon>
        <taxon>Bacillota</taxon>
        <taxon>Bacilli</taxon>
        <taxon>Bacillales</taxon>
        <taxon>Paenibacillaceae</taxon>
        <taxon>Paenibacillus</taxon>
    </lineage>
</organism>